<feature type="non-terminal residue" evidence="1">
    <location>
        <position position="281"/>
    </location>
</feature>
<organism evidence="1">
    <name type="scientific">marine metagenome</name>
    <dbReference type="NCBI Taxonomy" id="408172"/>
    <lineage>
        <taxon>unclassified sequences</taxon>
        <taxon>metagenomes</taxon>
        <taxon>ecological metagenomes</taxon>
    </lineage>
</organism>
<gene>
    <name evidence="1" type="ORF">METZ01_LOCUS404588</name>
</gene>
<dbReference type="EMBL" id="UINC01155716">
    <property type="protein sequence ID" value="SVD51734.1"/>
    <property type="molecule type" value="Genomic_DNA"/>
</dbReference>
<dbReference type="InterPro" id="IPR011050">
    <property type="entry name" value="Pectin_lyase_fold/virulence"/>
</dbReference>
<feature type="non-terminal residue" evidence="1">
    <location>
        <position position="1"/>
    </location>
</feature>
<accession>A0A382VZ56</accession>
<name>A0A382VZ56_9ZZZZ</name>
<proteinExistence type="predicted"/>
<evidence type="ECO:0000313" key="1">
    <source>
        <dbReference type="EMBL" id="SVD51734.1"/>
    </source>
</evidence>
<sequence length="281" mass="31660">EIRMVDDSQQSLLKYLYTDEAGDTSKIKKPIRISMVCRVISTDGDQLTIDRPLRFDVRSAWQPEIHLDQPMVTEVGIENLTIAFPAQKYQGHFTEQGYNAIAFNNVYDCWVRQVRIVNADSGIYATGRFCTLEGITFQAERGTDRRGSTGHHGVQLGSDNLFTDFDFQTQFIHDITLSYRSAGNVCSNGRGVDLSLDHHKKAPYENLFSQIDLGIGTRMWKSGGGRALGKHCGARGTFWNIRAKRNQKWPPKGFGPKILNLIGIQTNQPSLIKTNGKWFEA</sequence>
<dbReference type="SUPFAM" id="SSF51126">
    <property type="entry name" value="Pectin lyase-like"/>
    <property type="match status" value="1"/>
</dbReference>
<reference evidence="1" key="1">
    <citation type="submission" date="2018-05" db="EMBL/GenBank/DDBJ databases">
        <authorList>
            <person name="Lanie J.A."/>
            <person name="Ng W.-L."/>
            <person name="Kazmierczak K.M."/>
            <person name="Andrzejewski T.M."/>
            <person name="Davidsen T.M."/>
            <person name="Wayne K.J."/>
            <person name="Tettelin H."/>
            <person name="Glass J.I."/>
            <person name="Rusch D."/>
            <person name="Podicherti R."/>
            <person name="Tsui H.-C.T."/>
            <person name="Winkler M.E."/>
        </authorList>
    </citation>
    <scope>NUCLEOTIDE SEQUENCE</scope>
</reference>
<dbReference type="AlphaFoldDB" id="A0A382VZ56"/>
<protein>
    <submittedName>
        <fullName evidence="1">Uncharacterized protein</fullName>
    </submittedName>
</protein>